<evidence type="ECO:0000313" key="1">
    <source>
        <dbReference type="EMBL" id="QJW99933.1"/>
    </source>
</evidence>
<organism evidence="1 2">
    <name type="scientific">Frigoriglobus tundricola</name>
    <dbReference type="NCBI Taxonomy" id="2774151"/>
    <lineage>
        <taxon>Bacteria</taxon>
        <taxon>Pseudomonadati</taxon>
        <taxon>Planctomycetota</taxon>
        <taxon>Planctomycetia</taxon>
        <taxon>Gemmatales</taxon>
        <taxon>Gemmataceae</taxon>
        <taxon>Frigoriglobus</taxon>
    </lineage>
</organism>
<evidence type="ECO:0000313" key="2">
    <source>
        <dbReference type="Proteomes" id="UP000503447"/>
    </source>
</evidence>
<dbReference type="RefSeq" id="WP_171474804.1">
    <property type="nucleotide sequence ID" value="NZ_CP053452.2"/>
</dbReference>
<protein>
    <submittedName>
        <fullName evidence="1">Biosynthesis of ubiquinone</fullName>
    </submittedName>
</protein>
<accession>A0A6M5Z351</accession>
<dbReference type="Gene3D" id="3.40.50.150">
    <property type="entry name" value="Vaccinia Virus protein VP39"/>
    <property type="match status" value="1"/>
</dbReference>
<dbReference type="SUPFAM" id="SSF53335">
    <property type="entry name" value="S-adenosyl-L-methionine-dependent methyltransferases"/>
    <property type="match status" value="1"/>
</dbReference>
<keyword evidence="2" id="KW-1185">Reference proteome</keyword>
<keyword evidence="1" id="KW-0830">Ubiquinone</keyword>
<proteinExistence type="predicted"/>
<sequence length="133" mass="14386">MRFTVADARTDPLPAAGYDLVVTNFFLDCFRPLELAAVVDRIAGACAAHAVWVDGDFRLPTEGWVRPVARGLLAVMYAFFRLTTRLSAHELIDPAPLLAALGFAQVAEETQLRGFLSSRLWVRGAGADATGHG</sequence>
<name>A0A6M5Z351_9BACT</name>
<gene>
    <name evidence="1" type="ORF">FTUN_7556</name>
</gene>
<dbReference type="AlphaFoldDB" id="A0A6M5Z351"/>
<dbReference type="KEGG" id="ftj:FTUN_7556"/>
<dbReference type="EMBL" id="CP053452">
    <property type="protein sequence ID" value="QJW99933.1"/>
    <property type="molecule type" value="Genomic_DNA"/>
</dbReference>
<dbReference type="Proteomes" id="UP000503447">
    <property type="component" value="Chromosome"/>
</dbReference>
<dbReference type="InterPro" id="IPR029063">
    <property type="entry name" value="SAM-dependent_MTases_sf"/>
</dbReference>
<reference evidence="2" key="1">
    <citation type="submission" date="2020-05" db="EMBL/GenBank/DDBJ databases">
        <title>Frigoriglobus tundricola gen. nov., sp. nov., a psychrotolerant cellulolytic planctomycete of the family Gemmataceae with two divergent copies of 16S rRNA gene.</title>
        <authorList>
            <person name="Kulichevskaya I.S."/>
            <person name="Ivanova A.A."/>
            <person name="Naumoff D.G."/>
            <person name="Beletsky A.V."/>
            <person name="Rijpstra W.I.C."/>
            <person name="Sinninghe Damste J.S."/>
            <person name="Mardanov A.V."/>
            <person name="Ravin N.V."/>
            <person name="Dedysh S.N."/>
        </authorList>
    </citation>
    <scope>NUCLEOTIDE SEQUENCE [LARGE SCALE GENOMIC DNA]</scope>
    <source>
        <strain evidence="2">PL17</strain>
    </source>
</reference>